<dbReference type="InterPro" id="IPR023405">
    <property type="entry name" value="Topo_IA_core_domain"/>
</dbReference>
<proteinExistence type="predicted"/>
<gene>
    <name evidence="4" type="ORF">OBE_00967</name>
</gene>
<dbReference type="PRINTS" id="PR00417">
    <property type="entry name" value="PRTPISMRASEI"/>
</dbReference>
<organism evidence="4">
    <name type="scientific">human gut metagenome</name>
    <dbReference type="NCBI Taxonomy" id="408170"/>
    <lineage>
        <taxon>unclassified sequences</taxon>
        <taxon>metagenomes</taxon>
        <taxon>organismal metagenomes</taxon>
    </lineage>
</organism>
<dbReference type="SMART" id="SM00493">
    <property type="entry name" value="TOPRIM"/>
    <property type="match status" value="1"/>
</dbReference>
<dbReference type="EMBL" id="AJWZ01000655">
    <property type="protein sequence ID" value="EKC76190.1"/>
    <property type="molecule type" value="Genomic_DNA"/>
</dbReference>
<dbReference type="GO" id="GO:0003677">
    <property type="term" value="F:DNA binding"/>
    <property type="evidence" value="ECO:0007669"/>
    <property type="project" value="InterPro"/>
</dbReference>
<reference evidence="4" key="1">
    <citation type="journal article" date="2013" name="Environ. Microbiol.">
        <title>Microbiota from the distal guts of lean and obese adolescents exhibit partial functional redundancy besides clear differences in community structure.</title>
        <authorList>
            <person name="Ferrer M."/>
            <person name="Ruiz A."/>
            <person name="Lanza F."/>
            <person name="Haange S.B."/>
            <person name="Oberbach A."/>
            <person name="Till H."/>
            <person name="Bargiela R."/>
            <person name="Campoy C."/>
            <person name="Segura M.T."/>
            <person name="Richter M."/>
            <person name="von Bergen M."/>
            <person name="Seifert J."/>
            <person name="Suarez A."/>
        </authorList>
    </citation>
    <scope>NUCLEOTIDE SEQUENCE</scope>
</reference>
<dbReference type="Gene3D" id="3.40.50.140">
    <property type="match status" value="1"/>
</dbReference>
<evidence type="ECO:0000259" key="3">
    <source>
        <dbReference type="PROSITE" id="PS52039"/>
    </source>
</evidence>
<dbReference type="GO" id="GO:0006281">
    <property type="term" value="P:DNA repair"/>
    <property type="evidence" value="ECO:0007669"/>
    <property type="project" value="TreeGrafter"/>
</dbReference>
<dbReference type="InterPro" id="IPR003601">
    <property type="entry name" value="Topo_IA_2"/>
</dbReference>
<evidence type="ECO:0000259" key="2">
    <source>
        <dbReference type="PROSITE" id="PS50880"/>
    </source>
</evidence>
<dbReference type="AlphaFoldDB" id="K1UD74"/>
<dbReference type="InterPro" id="IPR013825">
    <property type="entry name" value="Topo_IA_cen_sub2"/>
</dbReference>
<protein>
    <submittedName>
        <fullName evidence="4">DNA topoisomerase III</fullName>
    </submittedName>
</protein>
<dbReference type="PANTHER" id="PTHR11390">
    <property type="entry name" value="PROKARYOTIC DNA TOPOISOMERASE"/>
    <property type="match status" value="1"/>
</dbReference>
<dbReference type="PROSITE" id="PS52039">
    <property type="entry name" value="TOPO_IA_2"/>
    <property type="match status" value="1"/>
</dbReference>
<name>K1UD74_9ZZZZ</name>
<comment type="caution">
    <text evidence="4">The sequence shown here is derived from an EMBL/GenBank/DDBJ whole genome shotgun (WGS) entry which is preliminary data.</text>
</comment>
<dbReference type="SUPFAM" id="SSF56712">
    <property type="entry name" value="Prokaryotic type I DNA topoisomerase"/>
    <property type="match status" value="1"/>
</dbReference>
<dbReference type="GO" id="GO:0003917">
    <property type="term" value="F:DNA topoisomerase type I (single strand cut, ATP-independent) activity"/>
    <property type="evidence" value="ECO:0007669"/>
    <property type="project" value="InterPro"/>
</dbReference>
<dbReference type="SMART" id="SM00436">
    <property type="entry name" value="TOP1Bc"/>
    <property type="match status" value="1"/>
</dbReference>
<dbReference type="InterPro" id="IPR034144">
    <property type="entry name" value="TOPRIM_TopoIII"/>
</dbReference>
<dbReference type="Pfam" id="PF01131">
    <property type="entry name" value="Topoisom_bac"/>
    <property type="match status" value="1"/>
</dbReference>
<dbReference type="GO" id="GO:0006265">
    <property type="term" value="P:DNA topological change"/>
    <property type="evidence" value="ECO:0007669"/>
    <property type="project" value="InterPro"/>
</dbReference>
<evidence type="ECO:0000313" key="4">
    <source>
        <dbReference type="EMBL" id="EKC76190.1"/>
    </source>
</evidence>
<dbReference type="PROSITE" id="PS50880">
    <property type="entry name" value="TOPRIM"/>
    <property type="match status" value="1"/>
</dbReference>
<dbReference type="InterPro" id="IPR013824">
    <property type="entry name" value="Topo_IA_cen_sub1"/>
</dbReference>
<dbReference type="InterPro" id="IPR000380">
    <property type="entry name" value="Topo_IA"/>
</dbReference>
<evidence type="ECO:0000256" key="1">
    <source>
        <dbReference type="ARBA" id="ARBA00023235"/>
    </source>
</evidence>
<dbReference type="CDD" id="cd03362">
    <property type="entry name" value="TOPRIM_TopoIA_TopoIII"/>
    <property type="match status" value="1"/>
</dbReference>
<dbReference type="Gene3D" id="1.10.460.10">
    <property type="entry name" value="Topoisomerase I, domain 2"/>
    <property type="match status" value="1"/>
</dbReference>
<feature type="domain" description="Topo IA-type catalytic" evidence="3">
    <location>
        <begin position="151"/>
        <end position="245"/>
    </location>
</feature>
<dbReference type="InterPro" id="IPR006171">
    <property type="entry name" value="TOPRIM_dom"/>
</dbReference>
<accession>K1UD74</accession>
<keyword evidence="1 4" id="KW-0413">Isomerase</keyword>
<dbReference type="Gene3D" id="2.70.20.10">
    <property type="entry name" value="Topoisomerase I, domain 3"/>
    <property type="match status" value="1"/>
</dbReference>
<dbReference type="PANTHER" id="PTHR11390:SF21">
    <property type="entry name" value="DNA TOPOISOMERASE 3-ALPHA"/>
    <property type="match status" value="1"/>
</dbReference>
<dbReference type="Pfam" id="PF01751">
    <property type="entry name" value="Toprim"/>
    <property type="match status" value="1"/>
</dbReference>
<sequence>MRLVIAEKPSVAQSIAAVLGAKSRHDGYLEGGGYIVSWCFGHLAELADAAVYNADDAKWTLAALPIIPTSFRFIVRSEKQKQFDILRELMRREDVAEVVNACDAGREGELIFRTVYCLAGCSKPILRLWISSMEDDAIRSGFQQLKSGRDYDGLHQSALCRAKADWLVGINATRYFSLTYGRTLNIGRVMSPTLALLVQREAEISAFVAEPFYTVQLDCGFPATTDRMKDRRMPMLSPTPARARQ</sequence>
<feature type="domain" description="Toprim" evidence="2">
    <location>
        <begin position="1"/>
        <end position="134"/>
    </location>
</feature>
<dbReference type="GO" id="GO:0043597">
    <property type="term" value="C:cytoplasmic replication fork"/>
    <property type="evidence" value="ECO:0007669"/>
    <property type="project" value="TreeGrafter"/>
</dbReference>
<dbReference type="InterPro" id="IPR013497">
    <property type="entry name" value="Topo_IA_cen"/>
</dbReference>
<dbReference type="GO" id="GO:0006310">
    <property type="term" value="P:DNA recombination"/>
    <property type="evidence" value="ECO:0007669"/>
    <property type="project" value="TreeGrafter"/>
</dbReference>